<dbReference type="SUPFAM" id="SSF51182">
    <property type="entry name" value="RmlC-like cupins"/>
    <property type="match status" value="1"/>
</dbReference>
<feature type="domain" description="HTH araC/xylS-type" evidence="4">
    <location>
        <begin position="180"/>
        <end position="280"/>
    </location>
</feature>
<accession>A0A1M5WYB8</accession>
<organism evidence="5 6">
    <name type="scientific">Leeuwenhoekiella palythoae</name>
    <dbReference type="NCBI Taxonomy" id="573501"/>
    <lineage>
        <taxon>Bacteria</taxon>
        <taxon>Pseudomonadati</taxon>
        <taxon>Bacteroidota</taxon>
        <taxon>Flavobacteriia</taxon>
        <taxon>Flavobacteriales</taxon>
        <taxon>Flavobacteriaceae</taxon>
        <taxon>Leeuwenhoekiella</taxon>
    </lineage>
</organism>
<proteinExistence type="predicted"/>
<keyword evidence="1" id="KW-0805">Transcription regulation</keyword>
<dbReference type="OrthoDB" id="1410704at2"/>
<dbReference type="InterPro" id="IPR013096">
    <property type="entry name" value="Cupin_2"/>
</dbReference>
<dbReference type="EMBL" id="FQXT01000002">
    <property type="protein sequence ID" value="SHH92511.1"/>
    <property type="molecule type" value="Genomic_DNA"/>
</dbReference>
<name>A0A1M5WYB8_9FLAO</name>
<dbReference type="Pfam" id="PF12833">
    <property type="entry name" value="HTH_18"/>
    <property type="match status" value="1"/>
</dbReference>
<evidence type="ECO:0000313" key="5">
    <source>
        <dbReference type="EMBL" id="SHH92511.1"/>
    </source>
</evidence>
<dbReference type="InterPro" id="IPR018062">
    <property type="entry name" value="HTH_AraC-typ_CS"/>
</dbReference>
<dbReference type="PRINTS" id="PR00032">
    <property type="entry name" value="HTHARAC"/>
</dbReference>
<dbReference type="InterPro" id="IPR014710">
    <property type="entry name" value="RmlC-like_jellyroll"/>
</dbReference>
<dbReference type="GO" id="GO:0003700">
    <property type="term" value="F:DNA-binding transcription factor activity"/>
    <property type="evidence" value="ECO:0007669"/>
    <property type="project" value="InterPro"/>
</dbReference>
<dbReference type="PROSITE" id="PS01124">
    <property type="entry name" value="HTH_ARAC_FAMILY_2"/>
    <property type="match status" value="1"/>
</dbReference>
<dbReference type="RefSeq" id="WP_072981680.1">
    <property type="nucleotide sequence ID" value="NZ_FQXT01000002.1"/>
</dbReference>
<reference evidence="6" key="1">
    <citation type="submission" date="2016-11" db="EMBL/GenBank/DDBJ databases">
        <authorList>
            <person name="Varghese N."/>
            <person name="Submissions S."/>
        </authorList>
    </citation>
    <scope>NUCLEOTIDE SEQUENCE [LARGE SCALE GENOMIC DNA]</scope>
    <source>
        <strain evidence="6">DSM 19859</strain>
    </source>
</reference>
<evidence type="ECO:0000256" key="2">
    <source>
        <dbReference type="ARBA" id="ARBA00023125"/>
    </source>
</evidence>
<dbReference type="SUPFAM" id="SSF46689">
    <property type="entry name" value="Homeodomain-like"/>
    <property type="match status" value="2"/>
</dbReference>
<dbReference type="PROSITE" id="PS00041">
    <property type="entry name" value="HTH_ARAC_FAMILY_1"/>
    <property type="match status" value="1"/>
</dbReference>
<evidence type="ECO:0000256" key="3">
    <source>
        <dbReference type="ARBA" id="ARBA00023163"/>
    </source>
</evidence>
<evidence type="ECO:0000256" key="1">
    <source>
        <dbReference type="ARBA" id="ARBA00023015"/>
    </source>
</evidence>
<dbReference type="InterPro" id="IPR009057">
    <property type="entry name" value="Homeodomain-like_sf"/>
</dbReference>
<dbReference type="Pfam" id="PF07883">
    <property type="entry name" value="Cupin_2"/>
    <property type="match status" value="1"/>
</dbReference>
<dbReference type="InterPro" id="IPR011051">
    <property type="entry name" value="RmlC_Cupin_sf"/>
</dbReference>
<dbReference type="SMART" id="SM00342">
    <property type="entry name" value="HTH_ARAC"/>
    <property type="match status" value="1"/>
</dbReference>
<dbReference type="GO" id="GO:0043565">
    <property type="term" value="F:sequence-specific DNA binding"/>
    <property type="evidence" value="ECO:0007669"/>
    <property type="project" value="InterPro"/>
</dbReference>
<evidence type="ECO:0000313" key="6">
    <source>
        <dbReference type="Proteomes" id="UP000184240"/>
    </source>
</evidence>
<sequence>MKVLPFKIPKSGNNALILQEDLEPLFYDKLHQHPEIQMSYILSGTGTLLVGDTVSRFNPGDVLIFGGNLPHVFRSDPNPEGLSHMLTIFFNRESFGASFFETEELKEFDLFFKQAASGFRIIDTQSRFKNYFTSIASAPNLERFMRFMQLLYAIYSAPKELLSNFTKNTKYTDTEGQRMSNVFDYCLSNFKERISLEEIADVAVMSPTAFCRFFKERTNKTFNQFLLELRIEHACQLLRTPDSAESIASIAYACGFNSVSNFNRYFKKQKGVSPRTYKSAETTG</sequence>
<dbReference type="InterPro" id="IPR020449">
    <property type="entry name" value="Tscrpt_reg_AraC-type_HTH"/>
</dbReference>
<protein>
    <submittedName>
        <fullName evidence="5">Transcriptional regulator, AraC family</fullName>
    </submittedName>
</protein>
<keyword evidence="3" id="KW-0804">Transcription</keyword>
<evidence type="ECO:0000259" key="4">
    <source>
        <dbReference type="PROSITE" id="PS01124"/>
    </source>
</evidence>
<dbReference type="STRING" id="573501.SAMN04487999_1440"/>
<dbReference type="Proteomes" id="UP000184240">
    <property type="component" value="Unassembled WGS sequence"/>
</dbReference>
<dbReference type="PANTHER" id="PTHR43280:SF34">
    <property type="entry name" value="ARAC-FAMILY TRANSCRIPTIONAL REGULATOR"/>
    <property type="match status" value="1"/>
</dbReference>
<dbReference type="Gene3D" id="1.10.10.60">
    <property type="entry name" value="Homeodomain-like"/>
    <property type="match status" value="2"/>
</dbReference>
<dbReference type="AlphaFoldDB" id="A0A1M5WYB8"/>
<keyword evidence="2" id="KW-0238">DNA-binding</keyword>
<dbReference type="PANTHER" id="PTHR43280">
    <property type="entry name" value="ARAC-FAMILY TRANSCRIPTIONAL REGULATOR"/>
    <property type="match status" value="1"/>
</dbReference>
<gene>
    <name evidence="5" type="ORF">SAMN04487999_1440</name>
</gene>
<dbReference type="Gene3D" id="2.60.120.10">
    <property type="entry name" value="Jelly Rolls"/>
    <property type="match status" value="1"/>
</dbReference>
<dbReference type="InterPro" id="IPR018060">
    <property type="entry name" value="HTH_AraC"/>
</dbReference>